<dbReference type="CDD" id="cd05123">
    <property type="entry name" value="STKc_AGC"/>
    <property type="match status" value="1"/>
</dbReference>
<name>A0A6A5C008_NAEFO</name>
<evidence type="ECO:0000256" key="8">
    <source>
        <dbReference type="SAM" id="MobiDB-lite"/>
    </source>
</evidence>
<dbReference type="GeneID" id="68109637"/>
<evidence type="ECO:0000256" key="7">
    <source>
        <dbReference type="PROSITE-ProRule" id="PRU10141"/>
    </source>
</evidence>
<accession>A0A6A5C008</accession>
<feature type="region of interest" description="Disordered" evidence="8">
    <location>
        <begin position="156"/>
        <end position="255"/>
    </location>
</feature>
<dbReference type="VEuPathDB" id="AmoebaDB:NfTy_041810"/>
<dbReference type="SMART" id="SM00220">
    <property type="entry name" value="S_TKc"/>
    <property type="match status" value="1"/>
</dbReference>
<dbReference type="InterPro" id="IPR017441">
    <property type="entry name" value="Protein_kinase_ATP_BS"/>
</dbReference>
<dbReference type="VEuPathDB" id="AmoebaDB:NF0006850"/>
<evidence type="ECO:0000256" key="5">
    <source>
        <dbReference type="ARBA" id="ARBA00022777"/>
    </source>
</evidence>
<evidence type="ECO:0000313" key="11">
    <source>
        <dbReference type="EMBL" id="KAF0978599.1"/>
    </source>
</evidence>
<evidence type="ECO:0000256" key="1">
    <source>
        <dbReference type="ARBA" id="ARBA00022527"/>
    </source>
</evidence>
<dbReference type="FunFam" id="1.10.510.10:FF:000465">
    <property type="entry name" value="Non-specific serine/threonine protein kinase"/>
    <property type="match status" value="1"/>
</dbReference>
<evidence type="ECO:0000256" key="4">
    <source>
        <dbReference type="ARBA" id="ARBA00022741"/>
    </source>
</evidence>
<dbReference type="OrthoDB" id="10254016at2759"/>
<dbReference type="Proteomes" id="UP000444721">
    <property type="component" value="Unassembled WGS sequence"/>
</dbReference>
<feature type="domain" description="AGC-kinase C-terminal" evidence="10">
    <location>
        <begin position="563"/>
        <end position="648"/>
    </location>
</feature>
<keyword evidence="3" id="KW-0808">Transferase</keyword>
<dbReference type="GO" id="GO:0005524">
    <property type="term" value="F:ATP binding"/>
    <property type="evidence" value="ECO:0007669"/>
    <property type="project" value="UniProtKB-UniRule"/>
</dbReference>
<dbReference type="PROSITE" id="PS51285">
    <property type="entry name" value="AGC_KINASE_CTER"/>
    <property type="match status" value="1"/>
</dbReference>
<dbReference type="PROSITE" id="PS00108">
    <property type="entry name" value="PROTEIN_KINASE_ST"/>
    <property type="match status" value="1"/>
</dbReference>
<keyword evidence="2" id="KW-0597">Phosphoprotein</keyword>
<dbReference type="OMA" id="PKEITEC"/>
<dbReference type="PANTHER" id="PTHR24351">
    <property type="entry name" value="RIBOSOMAL PROTEIN S6 KINASE"/>
    <property type="match status" value="1"/>
</dbReference>
<protein>
    <recommendedName>
        <fullName evidence="13">Protein kinase domain-containing protein</fullName>
    </recommendedName>
</protein>
<dbReference type="InterPro" id="IPR000961">
    <property type="entry name" value="AGC-kinase_C"/>
</dbReference>
<keyword evidence="1" id="KW-0723">Serine/threonine-protein kinase</keyword>
<sequence>MSVRRRFEKVWGGPKEGKGSEIQEDVLSKQTPRISFELVKINRRGARQKRELVFSDDGISNMKGKQRQWFFHITDLFGIEPGRPITKEAKPVLNLKVIKRYQFECESDEQLEKIAKVFYQLYSDRLPINNASQYNGYGAYIGDYVNSQQLAPASSTTTTTAASTSTTAENVNNNNNNNTSGGSPTSNQPSVTCSSNSNNNNHSSSSSQQQQQQQQQTSNSPSSSSLNNQTNSNNSTFTTTTTYSSQQNPPQYESPSIFQQQQLAAFMGKKIGIHSFELLKVIGEGSFSKVCLVRKKDTRQIYALKVLDKAEIKRRNQVEHTITEKRVLSNHRHPFIIKMYHSFQAEDKLYMCLQFIPGGELFGHLRRVHRFPLELAKFYLCEVVLAIEYLHNNNIIYRDLKPENILLHSDGHIKLTDFGLAKEGITSAGGNAAGTKTRTFCGTPDYLSPEIIKGLPHGKAVDYWSMGVLLFEFLTGRSPFRGSNRKELYEQIIHTHPIYPKEITECTTKTILVYDDPIKGVKYNQPVERSVVVDLLDRLLVKKPEERLGANGIHEIKGHPFFEDVDWDLMLQKQIPPPFKPPLSDNPNENLQKILGNHINENGTLTSDNLLNAKEQGMIMPKTPFKASQSPSFTGFSYDAEGFLASTLENHQTQNNNLDL</sequence>
<dbReference type="SUPFAM" id="SSF56112">
    <property type="entry name" value="Protein kinase-like (PK-like)"/>
    <property type="match status" value="1"/>
</dbReference>
<feature type="binding site" evidence="7">
    <location>
        <position position="305"/>
    </location>
    <ligand>
        <name>ATP</name>
        <dbReference type="ChEBI" id="CHEBI:30616"/>
    </ligand>
</feature>
<evidence type="ECO:0000259" key="9">
    <source>
        <dbReference type="PROSITE" id="PS50011"/>
    </source>
</evidence>
<dbReference type="AlphaFoldDB" id="A0A6A5C008"/>
<evidence type="ECO:0000259" key="10">
    <source>
        <dbReference type="PROSITE" id="PS51285"/>
    </source>
</evidence>
<evidence type="ECO:0000313" key="12">
    <source>
        <dbReference type="Proteomes" id="UP000444721"/>
    </source>
</evidence>
<dbReference type="InterPro" id="IPR000719">
    <property type="entry name" value="Prot_kinase_dom"/>
</dbReference>
<keyword evidence="5" id="KW-0418">Kinase</keyword>
<dbReference type="Pfam" id="PF00069">
    <property type="entry name" value="Pkinase"/>
    <property type="match status" value="1"/>
</dbReference>
<evidence type="ECO:0008006" key="13">
    <source>
        <dbReference type="Google" id="ProtNLM"/>
    </source>
</evidence>
<dbReference type="PROSITE" id="PS50011">
    <property type="entry name" value="PROTEIN_KINASE_DOM"/>
    <property type="match status" value="1"/>
</dbReference>
<feature type="compositionally biased region" description="Low complexity" evidence="8">
    <location>
        <begin position="194"/>
        <end position="248"/>
    </location>
</feature>
<evidence type="ECO:0000256" key="6">
    <source>
        <dbReference type="ARBA" id="ARBA00022840"/>
    </source>
</evidence>
<evidence type="ECO:0000256" key="3">
    <source>
        <dbReference type="ARBA" id="ARBA00022679"/>
    </source>
</evidence>
<keyword evidence="12" id="KW-1185">Reference proteome</keyword>
<dbReference type="EMBL" id="VFQX01000029">
    <property type="protein sequence ID" value="KAF0978599.1"/>
    <property type="molecule type" value="Genomic_DNA"/>
</dbReference>
<dbReference type="GO" id="GO:0004674">
    <property type="term" value="F:protein serine/threonine kinase activity"/>
    <property type="evidence" value="ECO:0007669"/>
    <property type="project" value="UniProtKB-KW"/>
</dbReference>
<dbReference type="RefSeq" id="XP_044563312.1">
    <property type="nucleotide sequence ID" value="XM_044705611.1"/>
</dbReference>
<reference evidence="11 12" key="1">
    <citation type="journal article" date="2019" name="Sci. Rep.">
        <title>Nanopore sequencing improves the draft genome of the human pathogenic amoeba Naegleria fowleri.</title>
        <authorList>
            <person name="Liechti N."/>
            <person name="Schurch N."/>
            <person name="Bruggmann R."/>
            <person name="Wittwer M."/>
        </authorList>
    </citation>
    <scope>NUCLEOTIDE SEQUENCE [LARGE SCALE GENOMIC DNA]</scope>
    <source>
        <strain evidence="11 12">ATCC 30894</strain>
    </source>
</reference>
<keyword evidence="6 7" id="KW-0067">ATP-binding</keyword>
<dbReference type="VEuPathDB" id="AmoebaDB:FDP41_002419"/>
<keyword evidence="4 7" id="KW-0547">Nucleotide-binding</keyword>
<dbReference type="InterPro" id="IPR045270">
    <property type="entry name" value="STKc_AGC"/>
</dbReference>
<gene>
    <name evidence="11" type="ORF">FDP41_002419</name>
</gene>
<organism evidence="11 12">
    <name type="scientific">Naegleria fowleri</name>
    <name type="common">Brain eating amoeba</name>
    <dbReference type="NCBI Taxonomy" id="5763"/>
    <lineage>
        <taxon>Eukaryota</taxon>
        <taxon>Discoba</taxon>
        <taxon>Heterolobosea</taxon>
        <taxon>Tetramitia</taxon>
        <taxon>Eutetramitia</taxon>
        <taxon>Vahlkampfiidae</taxon>
        <taxon>Naegleria</taxon>
    </lineage>
</organism>
<proteinExistence type="predicted"/>
<feature type="compositionally biased region" description="Low complexity" evidence="8">
    <location>
        <begin position="156"/>
        <end position="187"/>
    </location>
</feature>
<dbReference type="Gene3D" id="1.10.510.10">
    <property type="entry name" value="Transferase(Phosphotransferase) domain 1"/>
    <property type="match status" value="1"/>
</dbReference>
<feature type="domain" description="Protein kinase" evidence="9">
    <location>
        <begin position="276"/>
        <end position="562"/>
    </location>
</feature>
<dbReference type="InterPro" id="IPR011009">
    <property type="entry name" value="Kinase-like_dom_sf"/>
</dbReference>
<dbReference type="FunFam" id="3.30.200.20:FF:000042">
    <property type="entry name" value="Aurora kinase A"/>
    <property type="match status" value="1"/>
</dbReference>
<comment type="caution">
    <text evidence="11">The sequence shown here is derived from an EMBL/GenBank/DDBJ whole genome shotgun (WGS) entry which is preliminary data.</text>
</comment>
<dbReference type="PROSITE" id="PS00107">
    <property type="entry name" value="PROTEIN_KINASE_ATP"/>
    <property type="match status" value="1"/>
</dbReference>
<dbReference type="Gene3D" id="3.30.200.20">
    <property type="entry name" value="Phosphorylase Kinase, domain 1"/>
    <property type="match status" value="1"/>
</dbReference>
<evidence type="ECO:0000256" key="2">
    <source>
        <dbReference type="ARBA" id="ARBA00022553"/>
    </source>
</evidence>
<dbReference type="InterPro" id="IPR008271">
    <property type="entry name" value="Ser/Thr_kinase_AS"/>
</dbReference>